<evidence type="ECO:0000256" key="5">
    <source>
        <dbReference type="ARBA" id="ARBA00023237"/>
    </source>
</evidence>
<dbReference type="InterPro" id="IPR033985">
    <property type="entry name" value="SusD-like_N"/>
</dbReference>
<dbReference type="InterPro" id="IPR012944">
    <property type="entry name" value="SusD_RagB_dom"/>
</dbReference>
<dbReference type="AlphaFoldDB" id="A0A015TX83"/>
<proteinExistence type="inferred from homology"/>
<evidence type="ECO:0000259" key="8">
    <source>
        <dbReference type="Pfam" id="PF14322"/>
    </source>
</evidence>
<protein>
    <submittedName>
        <fullName evidence="9">Starch-binding associating with outer membrane family protein</fullName>
    </submittedName>
</protein>
<evidence type="ECO:0000256" key="6">
    <source>
        <dbReference type="SAM" id="SignalP"/>
    </source>
</evidence>
<feature type="chain" id="PRO_5001479514" evidence="6">
    <location>
        <begin position="19"/>
        <end position="555"/>
    </location>
</feature>
<comment type="caution">
    <text evidence="9">The sequence shown here is derived from an EMBL/GenBank/DDBJ whole genome shotgun (WGS) entry which is preliminary data.</text>
</comment>
<dbReference type="GO" id="GO:0009279">
    <property type="term" value="C:cell outer membrane"/>
    <property type="evidence" value="ECO:0007669"/>
    <property type="project" value="UniProtKB-SubCell"/>
</dbReference>
<sequence>MKKIIFKSFLLLWTVLLACSCNDLLDEKAYDFVSPEQLGDSESAASQLVTGTYNTVITSFIAPGSYLYLTNMDCDYASGASWAFGNVGAGNPLGFWGIDHLWQGSYTLIHRANLSISKISAMNNLSQESKQDALAQLCFLKAWAYFNLVRNYGPVPIFRKSISEGEAMSQPRASVPDVYAHIIELLEQAEGMYSKDDAGFVVGHASSGAAKALLAKVYVTMASGAMAGVPIVVKGGDPNVFEPQPITHIAKTVAGYEGFDPAKYYALARDKAWEVINEYTLFDNYMDVWTIGNRNKGEHIWMAQAISGDKDFGNTICQDYVGIFKEDGTMDGNWYGMRDHWYLLFEEQDKRIVDGVIHRYASDGISNGKVIYNYYPRWYADKVEKKEVYDSQGNAFDGTEVYHEGPGWTLAKLTKFTFVSDRKQEKSDFHFPLLRLPDIMLIYAEAVNELNAGPDAEAYRQINRIRTRANATPFSGMNQDEFRSAVLEERARELAYEADRRYDLFRWGIYLDVMNAIDMDEHNVTKRRLERNLLYPIPTSEVNSNDKIDVNNPGW</sequence>
<evidence type="ECO:0000256" key="3">
    <source>
        <dbReference type="ARBA" id="ARBA00022729"/>
    </source>
</evidence>
<feature type="domain" description="SusD-like N-terminal" evidence="8">
    <location>
        <begin position="100"/>
        <end position="218"/>
    </location>
</feature>
<dbReference type="InterPro" id="IPR011990">
    <property type="entry name" value="TPR-like_helical_dom_sf"/>
</dbReference>
<dbReference type="PROSITE" id="PS51257">
    <property type="entry name" value="PROKAR_LIPOPROTEIN"/>
    <property type="match status" value="1"/>
</dbReference>
<comment type="subcellular location">
    <subcellularLocation>
        <location evidence="1">Cell outer membrane</location>
    </subcellularLocation>
</comment>
<dbReference type="Proteomes" id="UP000020529">
    <property type="component" value="Unassembled WGS sequence"/>
</dbReference>
<dbReference type="SUPFAM" id="SSF48452">
    <property type="entry name" value="TPR-like"/>
    <property type="match status" value="1"/>
</dbReference>
<dbReference type="PATRIC" id="fig|1339315.3.peg.1480"/>
<organism evidence="9 10">
    <name type="scientific">Bacteroides fragilis str. 3988T(B)14</name>
    <dbReference type="NCBI Taxonomy" id="1339315"/>
    <lineage>
        <taxon>Bacteria</taxon>
        <taxon>Pseudomonadati</taxon>
        <taxon>Bacteroidota</taxon>
        <taxon>Bacteroidia</taxon>
        <taxon>Bacteroidales</taxon>
        <taxon>Bacteroidaceae</taxon>
        <taxon>Bacteroides</taxon>
    </lineage>
</organism>
<accession>A0A015TX83</accession>
<dbReference type="EMBL" id="JGCY01000237">
    <property type="protein sequence ID" value="EXY75446.1"/>
    <property type="molecule type" value="Genomic_DNA"/>
</dbReference>
<evidence type="ECO:0000256" key="1">
    <source>
        <dbReference type="ARBA" id="ARBA00004442"/>
    </source>
</evidence>
<evidence type="ECO:0000256" key="4">
    <source>
        <dbReference type="ARBA" id="ARBA00023136"/>
    </source>
</evidence>
<evidence type="ECO:0000259" key="7">
    <source>
        <dbReference type="Pfam" id="PF07980"/>
    </source>
</evidence>
<dbReference type="Pfam" id="PF14322">
    <property type="entry name" value="SusD-like_3"/>
    <property type="match status" value="1"/>
</dbReference>
<name>A0A015TX83_BACFG</name>
<dbReference type="Gene3D" id="1.25.40.390">
    <property type="match status" value="1"/>
</dbReference>
<evidence type="ECO:0000313" key="9">
    <source>
        <dbReference type="EMBL" id="EXY75446.1"/>
    </source>
</evidence>
<keyword evidence="3 6" id="KW-0732">Signal</keyword>
<feature type="signal peptide" evidence="6">
    <location>
        <begin position="1"/>
        <end position="18"/>
    </location>
</feature>
<feature type="domain" description="RagB/SusD" evidence="7">
    <location>
        <begin position="334"/>
        <end position="555"/>
    </location>
</feature>
<comment type="similarity">
    <text evidence="2">Belongs to the SusD family.</text>
</comment>
<gene>
    <name evidence="9" type="ORF">M124_0678</name>
</gene>
<keyword evidence="4" id="KW-0472">Membrane</keyword>
<dbReference type="RefSeq" id="WP_005801350.1">
    <property type="nucleotide sequence ID" value="NZ_JGCY01000237.1"/>
</dbReference>
<evidence type="ECO:0000256" key="2">
    <source>
        <dbReference type="ARBA" id="ARBA00006275"/>
    </source>
</evidence>
<evidence type="ECO:0000313" key="10">
    <source>
        <dbReference type="Proteomes" id="UP000020529"/>
    </source>
</evidence>
<dbReference type="Pfam" id="PF07980">
    <property type="entry name" value="SusD_RagB"/>
    <property type="match status" value="1"/>
</dbReference>
<keyword evidence="5" id="KW-0998">Cell outer membrane</keyword>
<reference evidence="9 10" key="1">
    <citation type="submission" date="2014-02" db="EMBL/GenBank/DDBJ databases">
        <authorList>
            <person name="Sears C."/>
            <person name="Carroll K."/>
            <person name="Sack B.R."/>
            <person name="Qadri F."/>
            <person name="Myers L.L."/>
            <person name="Chung G.-T."/>
            <person name="Escheverria P."/>
            <person name="Fraser C.M."/>
            <person name="Sadzewicz L."/>
            <person name="Shefchek K.A."/>
            <person name="Tallon L."/>
            <person name="Das S.P."/>
            <person name="Daugherty S."/>
            <person name="Mongodin E.F."/>
        </authorList>
    </citation>
    <scope>NUCLEOTIDE SEQUENCE [LARGE SCALE GENOMIC DNA]</scope>
    <source>
        <strain evidence="10">3988T(B)14</strain>
    </source>
</reference>